<evidence type="ECO:0000256" key="2">
    <source>
        <dbReference type="ARBA" id="ARBA00022553"/>
    </source>
</evidence>
<dbReference type="Gene3D" id="1.20.120.620">
    <property type="entry name" value="Backbone structure of the membrane domain of e. Coli histidine kinase receptor kdpd"/>
    <property type="match status" value="1"/>
</dbReference>
<dbReference type="EMBL" id="JBHRZH010000056">
    <property type="protein sequence ID" value="MFC3766666.1"/>
    <property type="molecule type" value="Genomic_DNA"/>
</dbReference>
<comment type="caution">
    <text evidence="13">The sequence shown here is derived from an EMBL/GenBank/DDBJ whole genome shotgun (WGS) entry which is preliminary data.</text>
</comment>
<dbReference type="Pfam" id="PF13493">
    <property type="entry name" value="DUF4118"/>
    <property type="match status" value="1"/>
</dbReference>
<evidence type="ECO:0000313" key="13">
    <source>
        <dbReference type="EMBL" id="MFC3766666.1"/>
    </source>
</evidence>
<keyword evidence="7" id="KW-0067">ATP-binding</keyword>
<evidence type="ECO:0000313" key="14">
    <source>
        <dbReference type="Proteomes" id="UP001595699"/>
    </source>
</evidence>
<evidence type="ECO:0000256" key="7">
    <source>
        <dbReference type="ARBA" id="ARBA00022840"/>
    </source>
</evidence>
<evidence type="ECO:0000256" key="1">
    <source>
        <dbReference type="ARBA" id="ARBA00004141"/>
    </source>
</evidence>
<protein>
    <submittedName>
        <fullName evidence="13">DUF4118 domain-containing protein</fullName>
    </submittedName>
</protein>
<keyword evidence="6" id="KW-0418">Kinase</keyword>
<evidence type="ECO:0000256" key="9">
    <source>
        <dbReference type="ARBA" id="ARBA00023012"/>
    </source>
</evidence>
<accession>A0ABV7YN96</accession>
<keyword evidence="14" id="KW-1185">Reference proteome</keyword>
<dbReference type="InterPro" id="IPR025201">
    <property type="entry name" value="KdpD_TM"/>
</dbReference>
<evidence type="ECO:0000256" key="3">
    <source>
        <dbReference type="ARBA" id="ARBA00022679"/>
    </source>
</evidence>
<keyword evidence="4 11" id="KW-0812">Transmembrane</keyword>
<feature type="transmembrane region" description="Helical" evidence="11">
    <location>
        <begin position="12"/>
        <end position="30"/>
    </location>
</feature>
<evidence type="ECO:0000259" key="12">
    <source>
        <dbReference type="Pfam" id="PF13493"/>
    </source>
</evidence>
<evidence type="ECO:0000256" key="10">
    <source>
        <dbReference type="ARBA" id="ARBA00023136"/>
    </source>
</evidence>
<name>A0ABV7YN96_9ACTN</name>
<gene>
    <name evidence="13" type="ORF">ACFOUW_37965</name>
</gene>
<reference evidence="14" key="1">
    <citation type="journal article" date="2019" name="Int. J. Syst. Evol. Microbiol.">
        <title>The Global Catalogue of Microorganisms (GCM) 10K type strain sequencing project: providing services to taxonomists for standard genome sequencing and annotation.</title>
        <authorList>
            <consortium name="The Broad Institute Genomics Platform"/>
            <consortium name="The Broad Institute Genome Sequencing Center for Infectious Disease"/>
            <person name="Wu L."/>
            <person name="Ma J."/>
        </authorList>
    </citation>
    <scope>NUCLEOTIDE SEQUENCE [LARGE SCALE GENOMIC DNA]</scope>
    <source>
        <strain evidence="14">CGMCC 4.7241</strain>
    </source>
</reference>
<keyword evidence="8 11" id="KW-1133">Transmembrane helix</keyword>
<dbReference type="RefSeq" id="WP_307782408.1">
    <property type="nucleotide sequence ID" value="NZ_JAFBCM010000001.1"/>
</dbReference>
<sequence>MNIGSFVQAHRSAVVGVAAVVPFGACAAMIPFRESVANTNVALGLVLLVVVAAATGLRAAGLVAAVSSAIWFNFFLAPPYETFIRISVRALTDQVAEQIVEVLGIDACRRVAVALADQVGSALATTGTPGRSAR</sequence>
<evidence type="ECO:0000256" key="4">
    <source>
        <dbReference type="ARBA" id="ARBA00022692"/>
    </source>
</evidence>
<feature type="domain" description="Sensor protein KdpD transmembrane" evidence="12">
    <location>
        <begin position="16"/>
        <end position="83"/>
    </location>
</feature>
<keyword evidence="9" id="KW-0902">Two-component regulatory system</keyword>
<organism evidence="13 14">
    <name type="scientific">Tenggerimyces flavus</name>
    <dbReference type="NCBI Taxonomy" id="1708749"/>
    <lineage>
        <taxon>Bacteria</taxon>
        <taxon>Bacillati</taxon>
        <taxon>Actinomycetota</taxon>
        <taxon>Actinomycetes</taxon>
        <taxon>Propionibacteriales</taxon>
        <taxon>Nocardioidaceae</taxon>
        <taxon>Tenggerimyces</taxon>
    </lineage>
</organism>
<dbReference type="Proteomes" id="UP001595699">
    <property type="component" value="Unassembled WGS sequence"/>
</dbReference>
<proteinExistence type="predicted"/>
<evidence type="ECO:0000256" key="6">
    <source>
        <dbReference type="ARBA" id="ARBA00022777"/>
    </source>
</evidence>
<evidence type="ECO:0000256" key="11">
    <source>
        <dbReference type="SAM" id="Phobius"/>
    </source>
</evidence>
<keyword evidence="10 11" id="KW-0472">Membrane</keyword>
<dbReference type="InterPro" id="IPR038318">
    <property type="entry name" value="KdpD_sf"/>
</dbReference>
<feature type="transmembrane region" description="Helical" evidence="11">
    <location>
        <begin position="42"/>
        <end position="75"/>
    </location>
</feature>
<evidence type="ECO:0000256" key="8">
    <source>
        <dbReference type="ARBA" id="ARBA00022989"/>
    </source>
</evidence>
<keyword evidence="5" id="KW-0547">Nucleotide-binding</keyword>
<keyword evidence="2" id="KW-0597">Phosphoprotein</keyword>
<keyword evidence="3" id="KW-0808">Transferase</keyword>
<evidence type="ECO:0000256" key="5">
    <source>
        <dbReference type="ARBA" id="ARBA00022741"/>
    </source>
</evidence>
<comment type="subcellular location">
    <subcellularLocation>
        <location evidence="1">Membrane</location>
        <topology evidence="1">Multi-pass membrane protein</topology>
    </subcellularLocation>
</comment>